<feature type="compositionally biased region" description="Basic and acidic residues" evidence="1">
    <location>
        <begin position="43"/>
        <end position="57"/>
    </location>
</feature>
<accession>A0A2J6PTI8</accession>
<gene>
    <name evidence="2" type="ORF">NA56DRAFT_648721</name>
</gene>
<feature type="compositionally biased region" description="Basic and acidic residues" evidence="1">
    <location>
        <begin position="151"/>
        <end position="172"/>
    </location>
</feature>
<organism evidence="2 3">
    <name type="scientific">Hyaloscypha hepaticicola</name>
    <dbReference type="NCBI Taxonomy" id="2082293"/>
    <lineage>
        <taxon>Eukaryota</taxon>
        <taxon>Fungi</taxon>
        <taxon>Dikarya</taxon>
        <taxon>Ascomycota</taxon>
        <taxon>Pezizomycotina</taxon>
        <taxon>Leotiomycetes</taxon>
        <taxon>Helotiales</taxon>
        <taxon>Hyaloscyphaceae</taxon>
        <taxon>Hyaloscypha</taxon>
    </lineage>
</organism>
<reference evidence="2 3" key="1">
    <citation type="submission" date="2016-05" db="EMBL/GenBank/DDBJ databases">
        <title>A degradative enzymes factory behind the ericoid mycorrhizal symbiosis.</title>
        <authorList>
            <consortium name="DOE Joint Genome Institute"/>
            <person name="Martino E."/>
            <person name="Morin E."/>
            <person name="Grelet G."/>
            <person name="Kuo A."/>
            <person name="Kohler A."/>
            <person name="Daghino S."/>
            <person name="Barry K."/>
            <person name="Choi C."/>
            <person name="Cichocki N."/>
            <person name="Clum A."/>
            <person name="Copeland A."/>
            <person name="Hainaut M."/>
            <person name="Haridas S."/>
            <person name="Labutti K."/>
            <person name="Lindquist E."/>
            <person name="Lipzen A."/>
            <person name="Khouja H.-R."/>
            <person name="Murat C."/>
            <person name="Ohm R."/>
            <person name="Olson A."/>
            <person name="Spatafora J."/>
            <person name="Veneault-Fourrey C."/>
            <person name="Henrissat B."/>
            <person name="Grigoriev I."/>
            <person name="Martin F."/>
            <person name="Perotto S."/>
        </authorList>
    </citation>
    <scope>NUCLEOTIDE SEQUENCE [LARGE SCALE GENOMIC DNA]</scope>
    <source>
        <strain evidence="2 3">UAMH 7357</strain>
    </source>
</reference>
<feature type="region of interest" description="Disordered" evidence="1">
    <location>
        <begin position="119"/>
        <end position="351"/>
    </location>
</feature>
<feature type="compositionally biased region" description="Basic and acidic residues" evidence="1">
    <location>
        <begin position="181"/>
        <end position="232"/>
    </location>
</feature>
<feature type="compositionally biased region" description="Basic and acidic residues" evidence="1">
    <location>
        <begin position="69"/>
        <end position="80"/>
    </location>
</feature>
<feature type="region of interest" description="Disordered" evidence="1">
    <location>
        <begin position="69"/>
        <end position="95"/>
    </location>
</feature>
<evidence type="ECO:0008006" key="4">
    <source>
        <dbReference type="Google" id="ProtNLM"/>
    </source>
</evidence>
<dbReference type="OrthoDB" id="5369448at2759"/>
<dbReference type="AlphaFoldDB" id="A0A2J6PTI8"/>
<feature type="region of interest" description="Disordered" evidence="1">
    <location>
        <begin position="1"/>
        <end position="57"/>
    </location>
</feature>
<protein>
    <recommendedName>
        <fullName evidence="4">Pathway-specific nitrogen regulator</fullName>
    </recommendedName>
</protein>
<dbReference type="STRING" id="1745343.A0A2J6PTI8"/>
<evidence type="ECO:0000256" key="1">
    <source>
        <dbReference type="SAM" id="MobiDB-lite"/>
    </source>
</evidence>
<feature type="compositionally biased region" description="Basic and acidic residues" evidence="1">
    <location>
        <begin position="1"/>
        <end position="12"/>
    </location>
</feature>
<dbReference type="EMBL" id="KZ613500">
    <property type="protein sequence ID" value="PMD17289.1"/>
    <property type="molecule type" value="Genomic_DNA"/>
</dbReference>
<evidence type="ECO:0000313" key="2">
    <source>
        <dbReference type="EMBL" id="PMD17289.1"/>
    </source>
</evidence>
<keyword evidence="3" id="KW-1185">Reference proteome</keyword>
<feature type="compositionally biased region" description="Polar residues" evidence="1">
    <location>
        <begin position="331"/>
        <end position="346"/>
    </location>
</feature>
<proteinExistence type="predicted"/>
<sequence length="883" mass="97553">MRKSTPDFKIHVDSSCMSEPTTEEHAKESGMSPERVSSNQTVVHHDSWGEADKEEGKFGVEELVKEEKLAEKENRAHVEDDVADEDDQEQAARERQIDRIEAQIQAAARAVVASIAQDHYIGPTDSELSRQTDESYEPEGTELTYDGTELTYDRTEGTYESDHEQHSEHGGEDTGPQQKLGIDEHEEGHSSLDRDAMDDSAHEQHSEHEGDSSSQHDGDIDDDVFSHSDQSKRSSLNSIHELSSDDNQKILTSPVVGEEAASSNEDQVISRIPSGASYMHPPAGSNPRTPSKVLNRPPFRTPSSVRAIQMSSPTPSIFSSPRSTKRPFPTVSRSGTPNSHNSPSKRTPTRFKPKEAPLVLLHVTVLPLQWPYSHLMSLPDFPEALHNVKGSWRLLQEKLGDTVLERGILLPHPQDSYEVLEERLLEALELPVHPRALILKCGHYMGPSETPSSDEEAGGAGEYSWNTAQGRKTWCEICGRDVRIEENGDVAGERRFRVKIYASNGLMRAGAWAAAWREMERVDVELEPFVEGALAVELEHLATISPSKIPPPHEVHEEEDDGFVDEEEIVIEHVHNHSPDVHEEPVHEEDEASRLKRLQNEERMREIYGPALDTPCPPTRPRAASHRRISSRTSGSERGMINDDSLPDLLLAAFKVAIRDKKNVAIVVLSVFILLLSLRPSNVVQRPSAMVMGSQMAPVVQVETTTVFMEATVTETIPVAVTTSVMVPIETPTKDVEPVEDPCIGRVPMKEVENQVSVIKVPEAVESLVSVKEVKSHVPAAETPEAVETQIPVREVNSQIPVIEVQESKSGPPQKPIETINNAPAPAQETINPAPEAALPIQEPEQKVISPSPELPVVEETLQQPIAVSQSFEFAPGPGRNGK</sequence>
<dbReference type="Proteomes" id="UP000235672">
    <property type="component" value="Unassembled WGS sequence"/>
</dbReference>
<feature type="region of interest" description="Disordered" evidence="1">
    <location>
        <begin position="609"/>
        <end position="640"/>
    </location>
</feature>
<evidence type="ECO:0000313" key="3">
    <source>
        <dbReference type="Proteomes" id="UP000235672"/>
    </source>
</evidence>
<feature type="compositionally biased region" description="Polar residues" evidence="1">
    <location>
        <begin position="301"/>
        <end position="322"/>
    </location>
</feature>
<name>A0A2J6PTI8_9HELO</name>